<dbReference type="Gene3D" id="2.60.40.10">
    <property type="entry name" value="Immunoglobulins"/>
    <property type="match status" value="1"/>
</dbReference>
<dbReference type="PROSITE" id="PS50835">
    <property type="entry name" value="IG_LIKE"/>
    <property type="match status" value="1"/>
</dbReference>
<dbReference type="Proteomes" id="UP000264820">
    <property type="component" value="Unplaced"/>
</dbReference>
<dbReference type="InterPro" id="IPR036179">
    <property type="entry name" value="Ig-like_dom_sf"/>
</dbReference>
<dbReference type="InterPro" id="IPR007110">
    <property type="entry name" value="Ig-like_dom"/>
</dbReference>
<name>A0A3Q2YAM0_HIPCM</name>
<keyword evidence="3" id="KW-1185">Reference proteome</keyword>
<dbReference type="STRING" id="109280.ENSHCOP00000010246"/>
<evidence type="ECO:0000313" key="2">
    <source>
        <dbReference type="Ensembl" id="ENSHCOP00000010246.1"/>
    </source>
</evidence>
<evidence type="ECO:0000313" key="3">
    <source>
        <dbReference type="Proteomes" id="UP000264820"/>
    </source>
</evidence>
<accession>A0A3Q2YAM0</accession>
<dbReference type="SUPFAM" id="SSF48726">
    <property type="entry name" value="Immunoglobulin"/>
    <property type="match status" value="1"/>
</dbReference>
<sequence>IACVFLVVAYQGEAVTLSSGGDPSRELASIKWYVFSNQTWIATFHGGKINTERFYLFRGRLTLNASSGDLTIRNVSRRDAVDFSVELVDTEKRSLTAVCCPLSGHLQIPSIRTLFSVHLDGGCWVGLDCLSPDLDANLSWTLEPPLPTAYAMADPSGKGGVLLASLASRDTAHFTCTSSRKPENVSDSIRVACKAPPTDTADAVYTSRFGNGAQLSRSLSRITIRMWPLLSLDDIQRNAGAQP</sequence>
<proteinExistence type="predicted"/>
<organism evidence="2 3">
    <name type="scientific">Hippocampus comes</name>
    <name type="common">Tiger tail seahorse</name>
    <dbReference type="NCBI Taxonomy" id="109280"/>
    <lineage>
        <taxon>Eukaryota</taxon>
        <taxon>Metazoa</taxon>
        <taxon>Chordata</taxon>
        <taxon>Craniata</taxon>
        <taxon>Vertebrata</taxon>
        <taxon>Euteleostomi</taxon>
        <taxon>Actinopterygii</taxon>
        <taxon>Neopterygii</taxon>
        <taxon>Teleostei</taxon>
        <taxon>Neoteleostei</taxon>
        <taxon>Acanthomorphata</taxon>
        <taxon>Syngnathiaria</taxon>
        <taxon>Syngnathiformes</taxon>
        <taxon>Syngnathoidei</taxon>
        <taxon>Syngnathidae</taxon>
        <taxon>Hippocampus</taxon>
    </lineage>
</organism>
<dbReference type="PANTHER" id="PTHR21063">
    <property type="entry name" value="LFA-3"/>
    <property type="match status" value="1"/>
</dbReference>
<reference evidence="2" key="2">
    <citation type="submission" date="2025-09" db="UniProtKB">
        <authorList>
            <consortium name="Ensembl"/>
        </authorList>
    </citation>
    <scope>IDENTIFICATION</scope>
</reference>
<evidence type="ECO:0000259" key="1">
    <source>
        <dbReference type="PROSITE" id="PS50835"/>
    </source>
</evidence>
<feature type="domain" description="Ig-like" evidence="1">
    <location>
        <begin position="109"/>
        <end position="186"/>
    </location>
</feature>
<reference evidence="2" key="1">
    <citation type="submission" date="2025-08" db="UniProtKB">
        <authorList>
            <consortium name="Ensembl"/>
        </authorList>
    </citation>
    <scope>IDENTIFICATION</scope>
</reference>
<dbReference type="AlphaFoldDB" id="A0A3Q2YAM0"/>
<dbReference type="InterPro" id="IPR013783">
    <property type="entry name" value="Ig-like_fold"/>
</dbReference>
<protein>
    <recommendedName>
        <fullName evidence="1">Ig-like domain-containing protein</fullName>
    </recommendedName>
</protein>
<dbReference type="PANTHER" id="PTHR21063:SF4">
    <property type="entry name" value="CD48 ANTIGEN-RELATED"/>
    <property type="match status" value="1"/>
</dbReference>
<dbReference type="OMA" id="WIATYNN"/>
<dbReference type="Ensembl" id="ENSHCOT00000016599.1">
    <property type="protein sequence ID" value="ENSHCOP00000010246.1"/>
    <property type="gene ID" value="ENSHCOG00000012821.1"/>
</dbReference>
<dbReference type="GeneTree" id="ENSGT00940000172777"/>